<organism evidence="1 2">
    <name type="scientific">Scophthalmus maximus</name>
    <name type="common">Turbot</name>
    <name type="synonym">Psetta maxima</name>
    <dbReference type="NCBI Taxonomy" id="52904"/>
    <lineage>
        <taxon>Eukaryota</taxon>
        <taxon>Metazoa</taxon>
        <taxon>Chordata</taxon>
        <taxon>Craniata</taxon>
        <taxon>Vertebrata</taxon>
        <taxon>Euteleostomi</taxon>
        <taxon>Actinopterygii</taxon>
        <taxon>Neopterygii</taxon>
        <taxon>Teleostei</taxon>
        <taxon>Neoteleostei</taxon>
        <taxon>Acanthomorphata</taxon>
        <taxon>Carangaria</taxon>
        <taxon>Pleuronectiformes</taxon>
        <taxon>Pleuronectoidei</taxon>
        <taxon>Scophthalmidae</taxon>
        <taxon>Scophthalmus</taxon>
    </lineage>
</organism>
<evidence type="ECO:0000313" key="2">
    <source>
        <dbReference type="Proteomes" id="UP000246464"/>
    </source>
</evidence>
<gene>
    <name evidence="1" type="ORF">SMAX5B_021093</name>
</gene>
<protein>
    <submittedName>
        <fullName evidence="1">Uncharacterized protein</fullName>
    </submittedName>
</protein>
<accession>A0A2U9CB43</accession>
<dbReference type="AlphaFoldDB" id="A0A2U9CB43"/>
<evidence type="ECO:0000313" key="1">
    <source>
        <dbReference type="EMBL" id="AWP13774.1"/>
    </source>
</evidence>
<proteinExistence type="predicted"/>
<name>A0A2U9CB43_SCOMX</name>
<dbReference type="Proteomes" id="UP000246464">
    <property type="component" value="Chromosome 15"/>
</dbReference>
<reference evidence="1 2" key="1">
    <citation type="submission" date="2017-12" db="EMBL/GenBank/DDBJ databases">
        <title>Integrating genomic resources of turbot (Scophthalmus maximus) in depth evaluation of genetic and physical mapping variation across individuals.</title>
        <authorList>
            <person name="Martinez P."/>
        </authorList>
    </citation>
    <scope>NUCLEOTIDE SEQUENCE [LARGE SCALE GENOMIC DNA]</scope>
</reference>
<keyword evidence="2" id="KW-1185">Reference proteome</keyword>
<sequence length="83" mass="9595">MPLREPRASHKEQPPQNEDFTALGRIRTLPRFHRYFSLLLIVRHPEPCVCVQQQFEPPVPVTESVKKNQILTLSLNHTVLSLA</sequence>
<dbReference type="EMBL" id="CP026257">
    <property type="protein sequence ID" value="AWP13774.1"/>
    <property type="molecule type" value="Genomic_DNA"/>
</dbReference>